<keyword evidence="3" id="KW-1185">Reference proteome</keyword>
<dbReference type="PROSITE" id="PS50878">
    <property type="entry name" value="RT_POL"/>
    <property type="match status" value="1"/>
</dbReference>
<protein>
    <recommendedName>
        <fullName evidence="1">Reverse transcriptase domain-containing protein</fullName>
    </recommendedName>
</protein>
<name>A0AA36ASG5_OCTVU</name>
<evidence type="ECO:0000259" key="1">
    <source>
        <dbReference type="PROSITE" id="PS50878"/>
    </source>
</evidence>
<dbReference type="PANTHER" id="PTHR47027:SF8">
    <property type="entry name" value="RIBONUCLEASE H"/>
    <property type="match status" value="1"/>
</dbReference>
<dbReference type="SUPFAM" id="SSF56672">
    <property type="entry name" value="DNA/RNA polymerases"/>
    <property type="match status" value="1"/>
</dbReference>
<evidence type="ECO:0000313" key="2">
    <source>
        <dbReference type="EMBL" id="CAI9721443.1"/>
    </source>
</evidence>
<gene>
    <name evidence="2" type="ORF">OCTVUL_1B017060</name>
</gene>
<sequence>MRLCSIKRPPACQKFDTNKIGPSYAVEIRNRFELLAIEENQEAEEIWENVKEIVVETAEKHVLYKKPTRSAKWISEETYVIAEERRRTKMTRSRDEVRRLNAMFQQAARKDKGKYWNEECARAGEAYRKGNMRELYQHVKKTRTAFMARQATIRGRNGKELDDQEENNLDEQAEEKRLELEPNILDDEVVRAMKQLANRKAPGTDGIPLELLEPIPTKTLTSLCQRIWRTCKWPREWKRSVFIPIPKKGDTKDCANYCTITLIPHVSKILLKIIQKRLNTTIERELPEVQAGFRKERSTRDHIANLRWIMEKAREYQKKLYMCFIGYSKVFDSIDHDKLWKFLEEMGTPLHLVQLIRSLYRNQEATVRTPYGDTDWFEIGKGTWQGCILLRAAFNMYAEKVMRNAGLEDSSIGVRIGGRNINNLRYADDTTLLVENNKDLENLILLVKKESEKFGLYLNVKKTKIMLTAATTNISIKIDNEEIEVVDDIIFLGFKLNRDGSELEKS</sequence>
<dbReference type="AlphaFoldDB" id="A0AA36ASG5"/>
<dbReference type="Pfam" id="PF00078">
    <property type="entry name" value="RVT_1"/>
    <property type="match status" value="1"/>
</dbReference>
<dbReference type="CDD" id="cd01650">
    <property type="entry name" value="RT_nLTR_like"/>
    <property type="match status" value="1"/>
</dbReference>
<dbReference type="EMBL" id="OX597817">
    <property type="protein sequence ID" value="CAI9721443.1"/>
    <property type="molecule type" value="Genomic_DNA"/>
</dbReference>
<dbReference type="InterPro" id="IPR000477">
    <property type="entry name" value="RT_dom"/>
</dbReference>
<feature type="domain" description="Reverse transcriptase" evidence="1">
    <location>
        <begin position="226"/>
        <end position="496"/>
    </location>
</feature>
<dbReference type="PANTHER" id="PTHR47027">
    <property type="entry name" value="REVERSE TRANSCRIPTASE DOMAIN-CONTAINING PROTEIN"/>
    <property type="match status" value="1"/>
</dbReference>
<evidence type="ECO:0000313" key="3">
    <source>
        <dbReference type="Proteomes" id="UP001162480"/>
    </source>
</evidence>
<dbReference type="InterPro" id="IPR043502">
    <property type="entry name" value="DNA/RNA_pol_sf"/>
</dbReference>
<dbReference type="Proteomes" id="UP001162480">
    <property type="component" value="Chromosome 4"/>
</dbReference>
<accession>A0AA36ASG5</accession>
<reference evidence="2" key="1">
    <citation type="submission" date="2023-08" db="EMBL/GenBank/DDBJ databases">
        <authorList>
            <person name="Alioto T."/>
            <person name="Alioto T."/>
            <person name="Gomez Garrido J."/>
        </authorList>
    </citation>
    <scope>NUCLEOTIDE SEQUENCE</scope>
</reference>
<proteinExistence type="predicted"/>
<organism evidence="2 3">
    <name type="scientific">Octopus vulgaris</name>
    <name type="common">Common octopus</name>
    <dbReference type="NCBI Taxonomy" id="6645"/>
    <lineage>
        <taxon>Eukaryota</taxon>
        <taxon>Metazoa</taxon>
        <taxon>Spiralia</taxon>
        <taxon>Lophotrochozoa</taxon>
        <taxon>Mollusca</taxon>
        <taxon>Cephalopoda</taxon>
        <taxon>Coleoidea</taxon>
        <taxon>Octopodiformes</taxon>
        <taxon>Octopoda</taxon>
        <taxon>Incirrata</taxon>
        <taxon>Octopodidae</taxon>
        <taxon>Octopus</taxon>
    </lineage>
</organism>